<dbReference type="PANTHER" id="PTHR10039:SF5">
    <property type="entry name" value="NACHT DOMAIN-CONTAINING PROTEIN"/>
    <property type="match status" value="1"/>
</dbReference>
<dbReference type="PANTHER" id="PTHR10039">
    <property type="entry name" value="AMELOGENIN"/>
    <property type="match status" value="1"/>
</dbReference>
<organism evidence="4 5">
    <name type="scientific">Podospora fimiseda</name>
    <dbReference type="NCBI Taxonomy" id="252190"/>
    <lineage>
        <taxon>Eukaryota</taxon>
        <taxon>Fungi</taxon>
        <taxon>Dikarya</taxon>
        <taxon>Ascomycota</taxon>
        <taxon>Pezizomycotina</taxon>
        <taxon>Sordariomycetes</taxon>
        <taxon>Sordariomycetidae</taxon>
        <taxon>Sordariales</taxon>
        <taxon>Podosporaceae</taxon>
        <taxon>Podospora</taxon>
    </lineage>
</organism>
<dbReference type="Gene3D" id="3.40.50.300">
    <property type="entry name" value="P-loop containing nucleotide triphosphate hydrolases"/>
    <property type="match status" value="1"/>
</dbReference>
<evidence type="ECO:0000313" key="5">
    <source>
        <dbReference type="Proteomes" id="UP001301958"/>
    </source>
</evidence>
<evidence type="ECO:0000256" key="2">
    <source>
        <dbReference type="SAM" id="MobiDB-lite"/>
    </source>
</evidence>
<dbReference type="InterPro" id="IPR056884">
    <property type="entry name" value="NPHP3-like_N"/>
</dbReference>
<dbReference type="EMBL" id="MU865624">
    <property type="protein sequence ID" value="KAK4220865.1"/>
    <property type="molecule type" value="Genomic_DNA"/>
</dbReference>
<protein>
    <recommendedName>
        <fullName evidence="3">Nephrocystin 3-like N-terminal domain-containing protein</fullName>
    </recommendedName>
</protein>
<dbReference type="Pfam" id="PF24883">
    <property type="entry name" value="NPHP3_N"/>
    <property type="match status" value="1"/>
</dbReference>
<dbReference type="Proteomes" id="UP001301958">
    <property type="component" value="Unassembled WGS sequence"/>
</dbReference>
<evidence type="ECO:0000256" key="1">
    <source>
        <dbReference type="ARBA" id="ARBA00022737"/>
    </source>
</evidence>
<dbReference type="AlphaFoldDB" id="A0AAN6YN77"/>
<name>A0AAN6YN77_9PEZI</name>
<sequence>MGSAGGSDALDPFDLSPEDSSESDAGKPGSTKLSVQYHKPQDNMDDFYHQLLRELKFGWMDPHFGGLLDDDDPSGFAQWLREGDGLFWISGKPGSGKPTLIKMIVESEKTHSFLREWAKGKECDTVTHMFWLHGSNIQRNLEGCLRSILYQTLIAQPNPQAEVVTLLKSSFGTPATGLNLTLSAMAELLEMVCGSSRRLCLFIDALDEFDGDTGSGSGLPASEPLLTTTGLNLAILTWEDRELVLTGGLLSVEERPHLKKVSSPGQLISYMHRTARVFLQDWLQRYSHELESDFDPAMLLLESCVLQLKKLEMGTSSGATMWSDIYQLECWPIVDQGMMWASKMSPSMTSGLLRSCKS</sequence>
<dbReference type="InterPro" id="IPR027417">
    <property type="entry name" value="P-loop_NTPase"/>
</dbReference>
<proteinExistence type="predicted"/>
<keyword evidence="5" id="KW-1185">Reference proteome</keyword>
<reference evidence="4" key="2">
    <citation type="submission" date="2023-05" db="EMBL/GenBank/DDBJ databases">
        <authorList>
            <consortium name="Lawrence Berkeley National Laboratory"/>
            <person name="Steindorff A."/>
            <person name="Hensen N."/>
            <person name="Bonometti L."/>
            <person name="Westerberg I."/>
            <person name="Brannstrom I.O."/>
            <person name="Guillou S."/>
            <person name="Cros-Aarteil S."/>
            <person name="Calhoun S."/>
            <person name="Haridas S."/>
            <person name="Kuo A."/>
            <person name="Mondo S."/>
            <person name="Pangilinan J."/>
            <person name="Riley R."/>
            <person name="Labutti K."/>
            <person name="Andreopoulos B."/>
            <person name="Lipzen A."/>
            <person name="Chen C."/>
            <person name="Yanf M."/>
            <person name="Daum C."/>
            <person name="Ng V."/>
            <person name="Clum A."/>
            <person name="Ohm R."/>
            <person name="Martin F."/>
            <person name="Silar P."/>
            <person name="Natvig D."/>
            <person name="Lalanne C."/>
            <person name="Gautier V."/>
            <person name="Ament-Velasquez S.L."/>
            <person name="Kruys A."/>
            <person name="Hutchinson M.I."/>
            <person name="Powell A.J."/>
            <person name="Barry K."/>
            <person name="Miller A.N."/>
            <person name="Grigoriev I.V."/>
            <person name="Debuchy R."/>
            <person name="Gladieux P."/>
            <person name="Thoren M.H."/>
            <person name="Johannesson H."/>
        </authorList>
    </citation>
    <scope>NUCLEOTIDE SEQUENCE</scope>
    <source>
        <strain evidence="4">CBS 990.96</strain>
    </source>
</reference>
<gene>
    <name evidence="4" type="ORF">QBC38DRAFT_462117</name>
</gene>
<comment type="caution">
    <text evidence="4">The sequence shown here is derived from an EMBL/GenBank/DDBJ whole genome shotgun (WGS) entry which is preliminary data.</text>
</comment>
<feature type="region of interest" description="Disordered" evidence="2">
    <location>
        <begin position="1"/>
        <end position="36"/>
    </location>
</feature>
<accession>A0AAN6YN77</accession>
<evidence type="ECO:0000259" key="3">
    <source>
        <dbReference type="Pfam" id="PF24883"/>
    </source>
</evidence>
<keyword evidence="1" id="KW-0677">Repeat</keyword>
<reference evidence="4" key="1">
    <citation type="journal article" date="2023" name="Mol. Phylogenet. Evol.">
        <title>Genome-scale phylogeny and comparative genomics of the fungal order Sordariales.</title>
        <authorList>
            <person name="Hensen N."/>
            <person name="Bonometti L."/>
            <person name="Westerberg I."/>
            <person name="Brannstrom I.O."/>
            <person name="Guillou S."/>
            <person name="Cros-Aarteil S."/>
            <person name="Calhoun S."/>
            <person name="Haridas S."/>
            <person name="Kuo A."/>
            <person name="Mondo S."/>
            <person name="Pangilinan J."/>
            <person name="Riley R."/>
            <person name="LaButti K."/>
            <person name="Andreopoulos B."/>
            <person name="Lipzen A."/>
            <person name="Chen C."/>
            <person name="Yan M."/>
            <person name="Daum C."/>
            <person name="Ng V."/>
            <person name="Clum A."/>
            <person name="Steindorff A."/>
            <person name="Ohm R.A."/>
            <person name="Martin F."/>
            <person name="Silar P."/>
            <person name="Natvig D.O."/>
            <person name="Lalanne C."/>
            <person name="Gautier V."/>
            <person name="Ament-Velasquez S.L."/>
            <person name="Kruys A."/>
            <person name="Hutchinson M.I."/>
            <person name="Powell A.J."/>
            <person name="Barry K."/>
            <person name="Miller A.N."/>
            <person name="Grigoriev I.V."/>
            <person name="Debuchy R."/>
            <person name="Gladieux P."/>
            <person name="Hiltunen Thoren M."/>
            <person name="Johannesson H."/>
        </authorList>
    </citation>
    <scope>NUCLEOTIDE SEQUENCE</scope>
    <source>
        <strain evidence="4">CBS 990.96</strain>
    </source>
</reference>
<feature type="domain" description="Nephrocystin 3-like N-terminal" evidence="3">
    <location>
        <begin position="75"/>
        <end position="211"/>
    </location>
</feature>
<evidence type="ECO:0000313" key="4">
    <source>
        <dbReference type="EMBL" id="KAK4220865.1"/>
    </source>
</evidence>